<keyword evidence="1" id="KW-1133">Transmembrane helix</keyword>
<dbReference type="EMBL" id="GBEZ01009871">
    <property type="protein sequence ID" value="JAC75749.1"/>
    <property type="molecule type" value="Transcribed_RNA"/>
</dbReference>
<sequence>CRLPVPGGVACTGLISLLPSSFGNWDAFFALLVSLSFLFPLRHKRSEKQGPVRASLLRAARCLVPPSNPRWP</sequence>
<gene>
    <name evidence="2" type="ORF">TSPGSL018_22169</name>
</gene>
<evidence type="ECO:0000313" key="2">
    <source>
        <dbReference type="EMBL" id="JAC75749.1"/>
    </source>
</evidence>
<feature type="non-terminal residue" evidence="2">
    <location>
        <position position="72"/>
    </location>
</feature>
<accession>A0A061RYB3</accession>
<name>A0A061RYB3_9CHLO</name>
<reference evidence="2" key="1">
    <citation type="submission" date="2014-05" db="EMBL/GenBank/DDBJ databases">
        <title>The transcriptome of the halophilic microalga Tetraselmis sp. GSL018 isolated from the Great Salt Lake, Utah.</title>
        <authorList>
            <person name="Jinkerson R.E."/>
            <person name="D'Adamo S."/>
            <person name="Posewitz M.C."/>
        </authorList>
    </citation>
    <scope>NUCLEOTIDE SEQUENCE</scope>
    <source>
        <strain evidence="2">GSL018</strain>
    </source>
</reference>
<evidence type="ECO:0000256" key="1">
    <source>
        <dbReference type="SAM" id="Phobius"/>
    </source>
</evidence>
<feature type="non-terminal residue" evidence="2">
    <location>
        <position position="1"/>
    </location>
</feature>
<proteinExistence type="predicted"/>
<dbReference type="AlphaFoldDB" id="A0A061RYB3"/>
<keyword evidence="1" id="KW-0472">Membrane</keyword>
<organism evidence="2">
    <name type="scientific">Tetraselmis sp. GSL018</name>
    <dbReference type="NCBI Taxonomy" id="582737"/>
    <lineage>
        <taxon>Eukaryota</taxon>
        <taxon>Viridiplantae</taxon>
        <taxon>Chlorophyta</taxon>
        <taxon>core chlorophytes</taxon>
        <taxon>Chlorodendrophyceae</taxon>
        <taxon>Chlorodendrales</taxon>
        <taxon>Chlorodendraceae</taxon>
        <taxon>Tetraselmis</taxon>
    </lineage>
</organism>
<feature type="transmembrane region" description="Helical" evidence="1">
    <location>
        <begin position="22"/>
        <end position="41"/>
    </location>
</feature>
<keyword evidence="1" id="KW-0812">Transmembrane</keyword>
<protein>
    <submittedName>
        <fullName evidence="2">Uncharacterized protein</fullName>
    </submittedName>
</protein>